<dbReference type="STRING" id="51670.SAMN04488557_3673"/>
<feature type="transmembrane region" description="Helical" evidence="6">
    <location>
        <begin position="106"/>
        <end position="123"/>
    </location>
</feature>
<evidence type="ECO:0000256" key="3">
    <source>
        <dbReference type="ARBA" id="ARBA00022692"/>
    </source>
</evidence>
<feature type="transmembrane region" description="Helical" evidence="6">
    <location>
        <begin position="36"/>
        <end position="57"/>
    </location>
</feature>
<dbReference type="PANTHER" id="PTHR30250">
    <property type="entry name" value="PST FAMILY PREDICTED COLANIC ACID TRANSPORTER"/>
    <property type="match status" value="1"/>
</dbReference>
<feature type="transmembrane region" description="Helical" evidence="6">
    <location>
        <begin position="374"/>
        <end position="393"/>
    </location>
</feature>
<dbReference type="OrthoDB" id="5906224at2"/>
<dbReference type="Proteomes" id="UP000199423">
    <property type="component" value="Unassembled WGS sequence"/>
</dbReference>
<evidence type="ECO:0000256" key="5">
    <source>
        <dbReference type="ARBA" id="ARBA00023136"/>
    </source>
</evidence>
<protein>
    <submittedName>
        <fullName evidence="7">Membrane protein involved in the export of O-antigen and teichoic acid</fullName>
    </submittedName>
</protein>
<keyword evidence="2" id="KW-1003">Cell membrane</keyword>
<keyword evidence="3 6" id="KW-0812">Transmembrane</keyword>
<name>A0A1I7NUW6_9HYPH</name>
<reference evidence="8" key="1">
    <citation type="submission" date="2016-10" db="EMBL/GenBank/DDBJ databases">
        <authorList>
            <person name="Varghese N."/>
            <person name="Submissions S."/>
        </authorList>
    </citation>
    <scope>NUCLEOTIDE SEQUENCE [LARGE SCALE GENOMIC DNA]</scope>
    <source>
        <strain evidence="8">DSM 1565</strain>
    </source>
</reference>
<keyword evidence="5 6" id="KW-0472">Membrane</keyword>
<evidence type="ECO:0000256" key="6">
    <source>
        <dbReference type="SAM" id="Phobius"/>
    </source>
</evidence>
<dbReference type="InterPro" id="IPR050833">
    <property type="entry name" value="Poly_Biosynth_Transport"/>
</dbReference>
<evidence type="ECO:0000256" key="1">
    <source>
        <dbReference type="ARBA" id="ARBA00004651"/>
    </source>
</evidence>
<organism evidence="7 8">
    <name type="scientific">Hyphomicrobium facile</name>
    <dbReference type="NCBI Taxonomy" id="51670"/>
    <lineage>
        <taxon>Bacteria</taxon>
        <taxon>Pseudomonadati</taxon>
        <taxon>Pseudomonadota</taxon>
        <taxon>Alphaproteobacteria</taxon>
        <taxon>Hyphomicrobiales</taxon>
        <taxon>Hyphomicrobiaceae</taxon>
        <taxon>Hyphomicrobium</taxon>
    </lineage>
</organism>
<dbReference type="EMBL" id="FPCH01000004">
    <property type="protein sequence ID" value="SFV38451.1"/>
    <property type="molecule type" value="Genomic_DNA"/>
</dbReference>
<feature type="transmembrane region" description="Helical" evidence="6">
    <location>
        <begin position="160"/>
        <end position="179"/>
    </location>
</feature>
<sequence>MILRHAVIYIGSRVFAAALNLLSVALFARLAGPETFGAYLLYLASAYIIYGFAIQWLRMSFFAVYTADHSLSIVGTFIRTMSVFVGLVVIIAGLTVWAGIFSRDVVAGPILPTVGLAVFETFYEIARARLKVELVGVAVLLRALFVPVGGAIAFTLTGTATGLAAGVALAHVLAAAPLIREGWPAVREKFSAGIARQYLKYGSPLILAFGINAAGQSGDRLLLAKFDSVGAVGPYGAVSDLIKQSLVVVSEAVAGSYMPHAKRAASDGDSARTRLILTEAFRAYSFITAFGSAFILCFAPDLIHVLFGEAYAKAAASLVPLFTLATAFYVFRAFYFGQAIYFLESASAELYASTATVAAGAATALLLIPPYGATGAALALLAAQGAGCLVAALAARRWRAMPLPILDLCGIAGIAAASAFLADIEGLLPLGHVVILALKLAVLGLGAAVVIKVYDIFGIGLWTRQLTLRKLAALRLV</sequence>
<feature type="transmembrane region" description="Helical" evidence="6">
    <location>
        <begin position="350"/>
        <end position="368"/>
    </location>
</feature>
<evidence type="ECO:0000256" key="2">
    <source>
        <dbReference type="ARBA" id="ARBA00022475"/>
    </source>
</evidence>
<dbReference type="GO" id="GO:0005886">
    <property type="term" value="C:plasma membrane"/>
    <property type="evidence" value="ECO:0007669"/>
    <property type="project" value="UniProtKB-SubCell"/>
</dbReference>
<comment type="subcellular location">
    <subcellularLocation>
        <location evidence="1">Cell membrane</location>
        <topology evidence="1">Multi-pass membrane protein</topology>
    </subcellularLocation>
</comment>
<evidence type="ECO:0000256" key="4">
    <source>
        <dbReference type="ARBA" id="ARBA00022989"/>
    </source>
</evidence>
<evidence type="ECO:0000313" key="8">
    <source>
        <dbReference type="Proteomes" id="UP000199423"/>
    </source>
</evidence>
<gene>
    <name evidence="7" type="ORF">SAMN04488557_3673</name>
</gene>
<feature type="transmembrane region" description="Helical" evidence="6">
    <location>
        <begin position="430"/>
        <end position="454"/>
    </location>
</feature>
<feature type="transmembrane region" description="Helical" evidence="6">
    <location>
        <begin position="135"/>
        <end position="154"/>
    </location>
</feature>
<accession>A0A1I7NUW6</accession>
<feature type="transmembrane region" description="Helical" evidence="6">
    <location>
        <begin position="77"/>
        <end position="100"/>
    </location>
</feature>
<dbReference type="RefSeq" id="WP_092869218.1">
    <property type="nucleotide sequence ID" value="NZ_FPCH01000004.1"/>
</dbReference>
<feature type="transmembrane region" description="Helical" evidence="6">
    <location>
        <begin position="405"/>
        <end position="424"/>
    </location>
</feature>
<keyword evidence="4 6" id="KW-1133">Transmembrane helix</keyword>
<dbReference type="PANTHER" id="PTHR30250:SF31">
    <property type="entry name" value="INNER MEMBRANE PROTEIN YGHQ"/>
    <property type="match status" value="1"/>
</dbReference>
<feature type="transmembrane region" description="Helical" evidence="6">
    <location>
        <begin position="319"/>
        <end position="343"/>
    </location>
</feature>
<evidence type="ECO:0000313" key="7">
    <source>
        <dbReference type="EMBL" id="SFV38451.1"/>
    </source>
</evidence>
<keyword evidence="8" id="KW-1185">Reference proteome</keyword>
<feature type="transmembrane region" description="Helical" evidence="6">
    <location>
        <begin position="283"/>
        <end position="307"/>
    </location>
</feature>
<feature type="transmembrane region" description="Helical" evidence="6">
    <location>
        <begin position="7"/>
        <end position="30"/>
    </location>
</feature>
<proteinExistence type="predicted"/>
<dbReference type="AlphaFoldDB" id="A0A1I7NUW6"/>